<dbReference type="Pfam" id="PF07690">
    <property type="entry name" value="MFS_1"/>
    <property type="match status" value="1"/>
</dbReference>
<reference evidence="8 9" key="1">
    <citation type="submission" date="2015-04" db="EMBL/GenBank/DDBJ databases">
        <authorList>
            <person name="Heijne W.H."/>
            <person name="Fedorova N.D."/>
            <person name="Nierman W.C."/>
            <person name="Vollebregt A.W."/>
            <person name="Zhao Z."/>
            <person name="Wu L."/>
            <person name="Kumar M."/>
            <person name="Stam H."/>
            <person name="van den Berg M.A."/>
            <person name="Pel H.J."/>
        </authorList>
    </citation>
    <scope>NUCLEOTIDE SEQUENCE [LARGE SCALE GENOMIC DNA]</scope>
    <source>
        <strain evidence="8 9">CBS 393.64</strain>
    </source>
</reference>
<dbReference type="CDD" id="cd17502">
    <property type="entry name" value="MFS_Azr1_MDR_like"/>
    <property type="match status" value="1"/>
</dbReference>
<dbReference type="PANTHER" id="PTHR23501">
    <property type="entry name" value="MAJOR FACILITATOR SUPERFAMILY"/>
    <property type="match status" value="1"/>
</dbReference>
<dbReference type="GO" id="GO:0005886">
    <property type="term" value="C:plasma membrane"/>
    <property type="evidence" value="ECO:0007669"/>
    <property type="project" value="TreeGrafter"/>
</dbReference>
<evidence type="ECO:0000256" key="3">
    <source>
        <dbReference type="ARBA" id="ARBA00022989"/>
    </source>
</evidence>
<dbReference type="PROSITE" id="PS50850">
    <property type="entry name" value="MFS"/>
    <property type="match status" value="1"/>
</dbReference>
<feature type="compositionally biased region" description="Polar residues" evidence="5">
    <location>
        <begin position="1"/>
        <end position="15"/>
    </location>
</feature>
<dbReference type="PANTHER" id="PTHR23501:SF198">
    <property type="entry name" value="AZOLE RESISTANCE PROTEIN 1-RELATED"/>
    <property type="match status" value="1"/>
</dbReference>
<dbReference type="InterPro" id="IPR011701">
    <property type="entry name" value="MFS"/>
</dbReference>
<evidence type="ECO:0000256" key="4">
    <source>
        <dbReference type="ARBA" id="ARBA00023136"/>
    </source>
</evidence>
<evidence type="ECO:0000256" key="5">
    <source>
        <dbReference type="SAM" id="MobiDB-lite"/>
    </source>
</evidence>
<keyword evidence="4 6" id="KW-0472">Membrane</keyword>
<feature type="region of interest" description="Disordered" evidence="5">
    <location>
        <begin position="1"/>
        <end position="49"/>
    </location>
</feature>
<sequence length="536" mass="56516">MHSVESSEATSSRPSFSPELALSEKALTDPGSSTETSGRDAQHEAAESDHDSNNNFQLAILTLGLCLCALIVSLDTSILATAIPQITATFHSLDDVGWYGSSYLLTQTAVQPSFGMLYNYFDTKWTFLCGILVFELGSVLCAVAVSSIMLIVGRALAGVGAAALFSGDMNIIAMSVPLRRRAPYIALLSSMLGVSNVAGPPLGGVLTDRLGWRWCFWINLPCGGVAFGIVLIFKNRAAPLSGMSLKERLAALDPLGGILLLAGITTFLLGIEWGGTTYAWSDARVWGCILASGLITILFCVSQWKRGDRATIPSKLFFKQRTILGSSLFSCFLSMGFYVHVYYLPIYFQAVKGSTPEQSGLDIIPCQISNTAASLAVSVFVGILGCAATLIGYQIVAGAGLGASVQIPYIAAQVVSSRKDMSSANAIMIFSHSIGGTIGLAIGQNIFLSTLNSILPLDAPLVNASAVTAAGPTNLRSITPPEQLAGVLEAYNVSIAKAFISSIATASVGFLFSLLMEWRSVKGVDMLTGGIHDSAE</sequence>
<dbReference type="PRINTS" id="PR01036">
    <property type="entry name" value="TCRTETB"/>
</dbReference>
<feature type="transmembrane region" description="Helical" evidence="6">
    <location>
        <begin position="426"/>
        <end position="447"/>
    </location>
</feature>
<dbReference type="GeneID" id="25318472"/>
<evidence type="ECO:0000256" key="6">
    <source>
        <dbReference type="SAM" id="Phobius"/>
    </source>
</evidence>
<feature type="transmembrane region" description="Helical" evidence="6">
    <location>
        <begin position="254"/>
        <end position="271"/>
    </location>
</feature>
<comment type="subcellular location">
    <subcellularLocation>
        <location evidence="1">Membrane</location>
        <topology evidence="1">Multi-pass membrane protein</topology>
    </subcellularLocation>
</comment>
<dbReference type="InterPro" id="IPR036259">
    <property type="entry name" value="MFS_trans_sf"/>
</dbReference>
<feature type="transmembrane region" description="Helical" evidence="6">
    <location>
        <begin position="283"/>
        <end position="301"/>
    </location>
</feature>
<comment type="caution">
    <text evidence="8">The sequence shown here is derived from an EMBL/GenBank/DDBJ whole genome shotgun (WGS) entry which is preliminary data.</text>
</comment>
<keyword evidence="9" id="KW-1185">Reference proteome</keyword>
<feature type="transmembrane region" description="Helical" evidence="6">
    <location>
        <begin position="498"/>
        <end position="516"/>
    </location>
</feature>
<keyword evidence="2 6" id="KW-0812">Transmembrane</keyword>
<feature type="transmembrane region" description="Helical" evidence="6">
    <location>
        <begin position="184"/>
        <end position="202"/>
    </location>
</feature>
<proteinExistence type="predicted"/>
<dbReference type="RefSeq" id="XP_013326448.1">
    <property type="nucleotide sequence ID" value="XM_013470994.1"/>
</dbReference>
<evidence type="ECO:0000256" key="2">
    <source>
        <dbReference type="ARBA" id="ARBA00022692"/>
    </source>
</evidence>
<evidence type="ECO:0000259" key="7">
    <source>
        <dbReference type="PROSITE" id="PS50850"/>
    </source>
</evidence>
<dbReference type="SUPFAM" id="SSF103473">
    <property type="entry name" value="MFS general substrate transporter"/>
    <property type="match status" value="1"/>
</dbReference>
<protein>
    <recommendedName>
        <fullName evidence="7">Major facilitator superfamily (MFS) profile domain-containing protein</fullName>
    </recommendedName>
</protein>
<feature type="compositionally biased region" description="Basic and acidic residues" evidence="5">
    <location>
        <begin position="37"/>
        <end position="49"/>
    </location>
</feature>
<dbReference type="InterPro" id="IPR020846">
    <property type="entry name" value="MFS_dom"/>
</dbReference>
<evidence type="ECO:0000313" key="8">
    <source>
        <dbReference type="EMBL" id="KKA19836.1"/>
    </source>
</evidence>
<feature type="transmembrane region" description="Helical" evidence="6">
    <location>
        <begin position="58"/>
        <end position="83"/>
    </location>
</feature>
<dbReference type="OrthoDB" id="10021397at2759"/>
<keyword evidence="3 6" id="KW-1133">Transmembrane helix</keyword>
<feature type="transmembrane region" description="Helical" evidence="6">
    <location>
        <begin position="125"/>
        <end position="145"/>
    </location>
</feature>
<dbReference type="Gene3D" id="1.20.1250.20">
    <property type="entry name" value="MFS general substrate transporter like domains"/>
    <property type="match status" value="1"/>
</dbReference>
<organism evidence="8 9">
    <name type="scientific">Rasamsonia emersonii (strain ATCC 16479 / CBS 393.64 / IMI 116815)</name>
    <dbReference type="NCBI Taxonomy" id="1408163"/>
    <lineage>
        <taxon>Eukaryota</taxon>
        <taxon>Fungi</taxon>
        <taxon>Dikarya</taxon>
        <taxon>Ascomycota</taxon>
        <taxon>Pezizomycotina</taxon>
        <taxon>Eurotiomycetes</taxon>
        <taxon>Eurotiomycetidae</taxon>
        <taxon>Eurotiales</taxon>
        <taxon>Trichocomaceae</taxon>
        <taxon>Rasamsonia</taxon>
    </lineage>
</organism>
<evidence type="ECO:0000313" key="9">
    <source>
        <dbReference type="Proteomes" id="UP000053958"/>
    </source>
</evidence>
<dbReference type="AlphaFoldDB" id="A0A0F4YPR6"/>
<dbReference type="GO" id="GO:0022857">
    <property type="term" value="F:transmembrane transporter activity"/>
    <property type="evidence" value="ECO:0007669"/>
    <property type="project" value="InterPro"/>
</dbReference>
<dbReference type="EMBL" id="LASV01000311">
    <property type="protein sequence ID" value="KKA19836.1"/>
    <property type="molecule type" value="Genomic_DNA"/>
</dbReference>
<feature type="transmembrane region" description="Helical" evidence="6">
    <location>
        <begin position="322"/>
        <end position="343"/>
    </location>
</feature>
<feature type="transmembrane region" description="Helical" evidence="6">
    <location>
        <begin position="214"/>
        <end position="233"/>
    </location>
</feature>
<gene>
    <name evidence="8" type="ORF">T310_6160</name>
</gene>
<feature type="domain" description="Major facilitator superfamily (MFS) profile" evidence="7">
    <location>
        <begin position="61"/>
        <end position="521"/>
    </location>
</feature>
<feature type="transmembrane region" description="Helical" evidence="6">
    <location>
        <begin position="379"/>
        <end position="405"/>
    </location>
</feature>
<dbReference type="Proteomes" id="UP000053958">
    <property type="component" value="Unassembled WGS sequence"/>
</dbReference>
<accession>A0A0F4YPR6</accession>
<name>A0A0F4YPR6_RASE3</name>
<evidence type="ECO:0000256" key="1">
    <source>
        <dbReference type="ARBA" id="ARBA00004141"/>
    </source>
</evidence>
<feature type="transmembrane region" description="Helical" evidence="6">
    <location>
        <begin position="151"/>
        <end position="172"/>
    </location>
</feature>